<sequence length="321" mass="36688">MASCDGNRECWPELPYELWRDTCSTLQLKSQIIGKIRLSHTPWLNHSWHVTLYVTRRGLTTSPIPLREGVFQIDFDFVDHLLRLEASDARRVDIPLREQSVAEFFVTVMAALADLGIGTKINEWPNEIPDRIRFSEDRMHSAYDPDYVNRFWKALVEIDRVFEFFRTGFIGKCSPVHFFWGSFDLAVTRFSGRRAPLHPGGVPNLPDKVTREAYSHEVSSAGFWPGGGGPVEYPAFYSYAYPEPERFRDAVVRPEGAFYSEQLREFILPYEVVRTAESPDKTLLEFLQSTYEAAADGADWDRAALECPLGEVGVPRIVSRA</sequence>
<dbReference type="RefSeq" id="WP_003611794.1">
    <property type="nucleotide sequence ID" value="NZ_ADVE02000001.1"/>
</dbReference>
<proteinExistence type="predicted"/>
<dbReference type="Proteomes" id="UP000230709">
    <property type="component" value="Chromosome"/>
</dbReference>
<gene>
    <name evidence="1" type="ORF">CQW49_15170</name>
</gene>
<evidence type="ECO:0000313" key="1">
    <source>
        <dbReference type="EMBL" id="ATQ69067.1"/>
    </source>
</evidence>
<dbReference type="InterPro" id="IPR046038">
    <property type="entry name" value="DUF5996"/>
</dbReference>
<dbReference type="STRING" id="595536.GCA_000178815_02148"/>
<keyword evidence="2" id="KW-1185">Reference proteome</keyword>
<evidence type="ECO:0008006" key="3">
    <source>
        <dbReference type="Google" id="ProtNLM"/>
    </source>
</evidence>
<organism evidence="1 2">
    <name type="scientific">Methylosinus trichosporium (strain ATCC 35070 / NCIMB 11131 / UNIQEM 75 / OB3b)</name>
    <dbReference type="NCBI Taxonomy" id="595536"/>
    <lineage>
        <taxon>Bacteria</taxon>
        <taxon>Pseudomonadati</taxon>
        <taxon>Pseudomonadota</taxon>
        <taxon>Alphaproteobacteria</taxon>
        <taxon>Hyphomicrobiales</taxon>
        <taxon>Methylocystaceae</taxon>
        <taxon>Methylosinus</taxon>
    </lineage>
</organism>
<dbReference type="Pfam" id="PF19459">
    <property type="entry name" value="DUF5996"/>
    <property type="match status" value="1"/>
</dbReference>
<name>A0A2D2D239_METT3</name>
<evidence type="ECO:0000313" key="2">
    <source>
        <dbReference type="Proteomes" id="UP000230709"/>
    </source>
</evidence>
<dbReference type="EMBL" id="CP023737">
    <property type="protein sequence ID" value="ATQ69067.1"/>
    <property type="molecule type" value="Genomic_DNA"/>
</dbReference>
<dbReference type="AlphaFoldDB" id="A0A2D2D239"/>
<protein>
    <recommendedName>
        <fullName evidence="3">Ava_C0101 and related proteins</fullName>
    </recommendedName>
</protein>
<reference evidence="2" key="1">
    <citation type="submission" date="2017-10" db="EMBL/GenBank/DDBJ databases">
        <title>Completed PacBio SMRT sequence of Methylosinus trichosporium OB3b reveals presence of a third large plasmid.</title>
        <authorList>
            <person name="Charles T.C."/>
            <person name="Lynch M.D.J."/>
            <person name="Heil J.R."/>
            <person name="Cheng J."/>
        </authorList>
    </citation>
    <scope>NUCLEOTIDE SEQUENCE [LARGE SCALE GENOMIC DNA]</scope>
    <source>
        <strain evidence="2">OB3b</strain>
    </source>
</reference>
<accession>A0A2D2D239</accession>
<dbReference type="KEGG" id="mtw:CQW49_15170"/>